<evidence type="ECO:0000313" key="9">
    <source>
        <dbReference type="EMBL" id="MTT30934.1"/>
    </source>
</evidence>
<dbReference type="Pfam" id="PF00392">
    <property type="entry name" value="GntR"/>
    <property type="match status" value="1"/>
</dbReference>
<protein>
    <submittedName>
        <fullName evidence="9">Aminotransferase class I/II-fold pyridoxal phosphate-dependent enzyme</fullName>
    </submittedName>
</protein>
<dbReference type="PROSITE" id="PS50949">
    <property type="entry name" value="HTH_GNTR"/>
    <property type="match status" value="1"/>
</dbReference>
<keyword evidence="3 9" id="KW-0032">Aminotransferase</keyword>
<comment type="cofactor">
    <cofactor evidence="1">
        <name>pyridoxal 5'-phosphate</name>
        <dbReference type="ChEBI" id="CHEBI:597326"/>
    </cofactor>
</comment>
<evidence type="ECO:0000256" key="4">
    <source>
        <dbReference type="ARBA" id="ARBA00022898"/>
    </source>
</evidence>
<sequence>MAIIKQTLPLYQQVYQDILSRIQSAEWKSGDKLPSVRTLARERGIHRLTVLKAYQLLMNDDWVYVKDKSGYYVGSQRQYHFTDHSNPIVHSLVQKNHLSEIHQADVTFQFSKALIDPALLPNQFFSNYVKDIFDKYPKVLSTYAPLEGDFELCTYLAQFFHEKHTLPVNPEQILITSGAQQAIHLIAEAFISSKDVILMERPCYGAAMGAFRQQGASIIPVDIFQSGYDLSQIESYMKEYKPKLFYCNPTFHNPAGYTIPDEQRKQLVDLAKDYQCFIVEDDAFYDMYFDEEPPHPIYKYDTDGYVIYIRGFSKYIAPGLRIAAITCHPNIKKDLLSIRSLIDNGSPLLTQKIFLHYFQSERMRQHIEKLRIALQIRKETMEFELRKTSWKWVSPSGGFNLWVECPSSISIEKLLKECLDASISFVPGSVCDPKNEMNHYLRLSYSYNNEGQIHEGMKRLISIAEGMS</sequence>
<dbReference type="PANTHER" id="PTHR46577:SF1">
    <property type="entry name" value="HTH-TYPE TRANSCRIPTIONAL REGULATORY PROTEIN GABR"/>
    <property type="match status" value="1"/>
</dbReference>
<evidence type="ECO:0000256" key="7">
    <source>
        <dbReference type="ARBA" id="ARBA00023163"/>
    </source>
</evidence>
<dbReference type="Gene3D" id="3.40.640.10">
    <property type="entry name" value="Type I PLP-dependent aspartate aminotransferase-like (Major domain)"/>
    <property type="match status" value="1"/>
</dbReference>
<keyword evidence="5" id="KW-0805">Transcription regulation</keyword>
<evidence type="ECO:0000256" key="3">
    <source>
        <dbReference type="ARBA" id="ARBA00022576"/>
    </source>
</evidence>
<dbReference type="PANTHER" id="PTHR46577">
    <property type="entry name" value="HTH-TYPE TRANSCRIPTIONAL REGULATORY PROTEIN GABR"/>
    <property type="match status" value="1"/>
</dbReference>
<dbReference type="CDD" id="cd00609">
    <property type="entry name" value="AAT_like"/>
    <property type="match status" value="1"/>
</dbReference>
<proteinExistence type="inferred from homology"/>
<dbReference type="SUPFAM" id="SSF53383">
    <property type="entry name" value="PLP-dependent transferases"/>
    <property type="match status" value="1"/>
</dbReference>
<dbReference type="GO" id="GO:0003677">
    <property type="term" value="F:DNA binding"/>
    <property type="evidence" value="ECO:0007669"/>
    <property type="project" value="UniProtKB-KW"/>
</dbReference>
<gene>
    <name evidence="9" type="ORF">GMB86_02755</name>
</gene>
<dbReference type="AlphaFoldDB" id="A0A6N8CLS2"/>
<evidence type="ECO:0000256" key="1">
    <source>
        <dbReference type="ARBA" id="ARBA00001933"/>
    </source>
</evidence>
<keyword evidence="10" id="KW-1185">Reference proteome</keyword>
<dbReference type="Pfam" id="PF00155">
    <property type="entry name" value="Aminotran_1_2"/>
    <property type="match status" value="1"/>
</dbReference>
<dbReference type="CDD" id="cd07377">
    <property type="entry name" value="WHTH_GntR"/>
    <property type="match status" value="1"/>
</dbReference>
<dbReference type="Gene3D" id="1.10.10.10">
    <property type="entry name" value="Winged helix-like DNA-binding domain superfamily/Winged helix DNA-binding domain"/>
    <property type="match status" value="1"/>
</dbReference>
<dbReference type="InterPro" id="IPR004839">
    <property type="entry name" value="Aminotransferase_I/II_large"/>
</dbReference>
<dbReference type="SUPFAM" id="SSF46785">
    <property type="entry name" value="Winged helix' DNA-binding domain"/>
    <property type="match status" value="1"/>
</dbReference>
<evidence type="ECO:0000256" key="5">
    <source>
        <dbReference type="ARBA" id="ARBA00023015"/>
    </source>
</evidence>
<evidence type="ECO:0000256" key="2">
    <source>
        <dbReference type="ARBA" id="ARBA00005384"/>
    </source>
</evidence>
<name>A0A6N8CLS2_9BACI</name>
<dbReference type="OrthoDB" id="9802328at2"/>
<dbReference type="SMART" id="SM00345">
    <property type="entry name" value="HTH_GNTR"/>
    <property type="match status" value="1"/>
</dbReference>
<feature type="domain" description="HTH gntR-type" evidence="8">
    <location>
        <begin position="8"/>
        <end position="76"/>
    </location>
</feature>
<evidence type="ECO:0000256" key="6">
    <source>
        <dbReference type="ARBA" id="ARBA00023125"/>
    </source>
</evidence>
<keyword evidence="7" id="KW-0804">Transcription</keyword>
<dbReference type="InterPro" id="IPR000524">
    <property type="entry name" value="Tscrpt_reg_HTH_GntR"/>
</dbReference>
<dbReference type="RefSeq" id="WP_155216598.1">
    <property type="nucleotide sequence ID" value="NZ_WNHB01000003.1"/>
</dbReference>
<keyword evidence="4" id="KW-0663">Pyridoxal phosphate</keyword>
<dbReference type="GO" id="GO:0003700">
    <property type="term" value="F:DNA-binding transcription factor activity"/>
    <property type="evidence" value="ECO:0007669"/>
    <property type="project" value="InterPro"/>
</dbReference>
<organism evidence="9 10">
    <name type="scientific">Terrilactibacillus tamarindi</name>
    <dbReference type="NCBI Taxonomy" id="2599694"/>
    <lineage>
        <taxon>Bacteria</taxon>
        <taxon>Bacillati</taxon>
        <taxon>Bacillota</taxon>
        <taxon>Bacilli</taxon>
        <taxon>Bacillales</taxon>
        <taxon>Bacillaceae</taxon>
        <taxon>Terrilactibacillus</taxon>
    </lineage>
</organism>
<dbReference type="InterPro" id="IPR051446">
    <property type="entry name" value="HTH_trans_reg/aminotransferase"/>
</dbReference>
<accession>A0A6N8CLS2</accession>
<dbReference type="InterPro" id="IPR015424">
    <property type="entry name" value="PyrdxlP-dep_Trfase"/>
</dbReference>
<dbReference type="Proteomes" id="UP000440978">
    <property type="component" value="Unassembled WGS sequence"/>
</dbReference>
<dbReference type="InterPro" id="IPR036388">
    <property type="entry name" value="WH-like_DNA-bd_sf"/>
</dbReference>
<reference evidence="9 10" key="1">
    <citation type="submission" date="2019-11" db="EMBL/GenBank/DDBJ databases">
        <title>Terrilactibacillus tamarindus sp. nov. BCM23-1 isolated from bark of Tamarindus indica.</title>
        <authorList>
            <person name="Kingkaew E."/>
            <person name="Tanasupawat S."/>
        </authorList>
    </citation>
    <scope>NUCLEOTIDE SEQUENCE [LARGE SCALE GENOMIC DNA]</scope>
    <source>
        <strain evidence="9 10">BCM23-1</strain>
    </source>
</reference>
<dbReference type="InterPro" id="IPR015422">
    <property type="entry name" value="PyrdxlP-dep_Trfase_small"/>
</dbReference>
<dbReference type="EMBL" id="WNHB01000003">
    <property type="protein sequence ID" value="MTT30934.1"/>
    <property type="molecule type" value="Genomic_DNA"/>
</dbReference>
<dbReference type="GO" id="GO:0030170">
    <property type="term" value="F:pyridoxal phosphate binding"/>
    <property type="evidence" value="ECO:0007669"/>
    <property type="project" value="InterPro"/>
</dbReference>
<comment type="similarity">
    <text evidence="2">In the C-terminal section; belongs to the class-I pyridoxal-phosphate-dependent aminotransferase family.</text>
</comment>
<evidence type="ECO:0000313" key="10">
    <source>
        <dbReference type="Proteomes" id="UP000440978"/>
    </source>
</evidence>
<comment type="caution">
    <text evidence="9">The sequence shown here is derived from an EMBL/GenBank/DDBJ whole genome shotgun (WGS) entry which is preliminary data.</text>
</comment>
<evidence type="ECO:0000259" key="8">
    <source>
        <dbReference type="PROSITE" id="PS50949"/>
    </source>
</evidence>
<dbReference type="Gene3D" id="3.90.1150.10">
    <property type="entry name" value="Aspartate Aminotransferase, domain 1"/>
    <property type="match status" value="1"/>
</dbReference>
<keyword evidence="6" id="KW-0238">DNA-binding</keyword>
<dbReference type="InterPro" id="IPR015421">
    <property type="entry name" value="PyrdxlP-dep_Trfase_major"/>
</dbReference>
<dbReference type="InterPro" id="IPR036390">
    <property type="entry name" value="WH_DNA-bd_sf"/>
</dbReference>
<dbReference type="GO" id="GO:0008483">
    <property type="term" value="F:transaminase activity"/>
    <property type="evidence" value="ECO:0007669"/>
    <property type="project" value="UniProtKB-KW"/>
</dbReference>
<keyword evidence="9" id="KW-0808">Transferase</keyword>